<dbReference type="Proteomes" id="UP000240608">
    <property type="component" value="Unassembled WGS sequence"/>
</dbReference>
<reference evidence="1 2" key="1">
    <citation type="submission" date="2018-03" db="EMBL/GenBank/DDBJ databases">
        <title>Cross-interface Injection: A General Nanoliter Liquid Handling Method Applied to Single Cells Genome Amplification Automated Nanoliter Liquid Handling Applied to Single Cell Multiple Displacement Amplification.</title>
        <authorList>
            <person name="Yun J."/>
            <person name="Xu P."/>
            <person name="Xu J."/>
            <person name="Dai X."/>
            <person name="Wang Y."/>
            <person name="Zheng X."/>
            <person name="Cao C."/>
            <person name="Yi Q."/>
            <person name="Zhu Y."/>
            <person name="Wang L."/>
            <person name="Dong Z."/>
            <person name="Huang Y."/>
            <person name="Huang L."/>
            <person name="Du W."/>
        </authorList>
    </citation>
    <scope>NUCLEOTIDE SEQUENCE [LARGE SCALE GENOMIC DNA]</scope>
    <source>
        <strain evidence="1 2">Z-D1-2</strain>
    </source>
</reference>
<accession>A0A2T4DPY7</accession>
<sequence length="61" mass="7099">MNYSNSRGVFCELDWFQRLLPFKKTTTEIETFTIDLSSIVNGTNINFSWDDVLFSVPVTME</sequence>
<organism evidence="1 2">
    <name type="scientific">Marivirga lumbricoides</name>
    <dbReference type="NCBI Taxonomy" id="1046115"/>
    <lineage>
        <taxon>Bacteria</taxon>
        <taxon>Pseudomonadati</taxon>
        <taxon>Bacteroidota</taxon>
        <taxon>Cytophagia</taxon>
        <taxon>Cytophagales</taxon>
        <taxon>Marivirgaceae</taxon>
        <taxon>Marivirga</taxon>
    </lineage>
</organism>
<dbReference type="AlphaFoldDB" id="A0A2T4DPY7"/>
<evidence type="ECO:0000313" key="1">
    <source>
        <dbReference type="EMBL" id="PTB95891.1"/>
    </source>
</evidence>
<gene>
    <name evidence="1" type="ORF">C9994_09775</name>
</gene>
<dbReference type="EMBL" id="PYVU01000079">
    <property type="protein sequence ID" value="PTB95891.1"/>
    <property type="molecule type" value="Genomic_DNA"/>
</dbReference>
<evidence type="ECO:0000313" key="2">
    <source>
        <dbReference type="Proteomes" id="UP000240608"/>
    </source>
</evidence>
<name>A0A2T4DPY7_9BACT</name>
<proteinExistence type="predicted"/>
<protein>
    <submittedName>
        <fullName evidence="1">Uncharacterized protein</fullName>
    </submittedName>
</protein>
<comment type="caution">
    <text evidence="1">The sequence shown here is derived from an EMBL/GenBank/DDBJ whole genome shotgun (WGS) entry which is preliminary data.</text>
</comment>